<evidence type="ECO:0000313" key="1">
    <source>
        <dbReference type="EMBL" id="KAE8697774.1"/>
    </source>
</evidence>
<organism evidence="1 2">
    <name type="scientific">Hibiscus syriacus</name>
    <name type="common">Rose of Sharon</name>
    <dbReference type="NCBI Taxonomy" id="106335"/>
    <lineage>
        <taxon>Eukaryota</taxon>
        <taxon>Viridiplantae</taxon>
        <taxon>Streptophyta</taxon>
        <taxon>Embryophyta</taxon>
        <taxon>Tracheophyta</taxon>
        <taxon>Spermatophyta</taxon>
        <taxon>Magnoliopsida</taxon>
        <taxon>eudicotyledons</taxon>
        <taxon>Gunneridae</taxon>
        <taxon>Pentapetalae</taxon>
        <taxon>rosids</taxon>
        <taxon>malvids</taxon>
        <taxon>Malvales</taxon>
        <taxon>Malvaceae</taxon>
        <taxon>Malvoideae</taxon>
        <taxon>Hibiscus</taxon>
    </lineage>
</organism>
<keyword evidence="2" id="KW-1185">Reference proteome</keyword>
<dbReference type="InterPro" id="IPR046959">
    <property type="entry name" value="PRK1-6/SRF4-like"/>
</dbReference>
<dbReference type="InterPro" id="IPR011009">
    <property type="entry name" value="Kinase-like_dom_sf"/>
</dbReference>
<evidence type="ECO:0000313" key="2">
    <source>
        <dbReference type="Proteomes" id="UP000436088"/>
    </source>
</evidence>
<evidence type="ECO:0008006" key="3">
    <source>
        <dbReference type="Google" id="ProtNLM"/>
    </source>
</evidence>
<dbReference type="AlphaFoldDB" id="A0A6A3A0H4"/>
<dbReference type="Gene3D" id="1.10.510.10">
    <property type="entry name" value="Transferase(Phosphotransferase) domain 1"/>
    <property type="match status" value="1"/>
</dbReference>
<comment type="caution">
    <text evidence="1">The sequence shown here is derived from an EMBL/GenBank/DDBJ whole genome shotgun (WGS) entry which is preliminary data.</text>
</comment>
<dbReference type="EMBL" id="VEPZ02001049">
    <property type="protein sequence ID" value="KAE8697774.1"/>
    <property type="molecule type" value="Genomic_DNA"/>
</dbReference>
<name>A0A6A3A0H4_HIBSY</name>
<sequence length="104" mass="11817">MYSFGIVVLEILTGRLPDAGPENKEKGLEGVVRKAFREERPLSEIIDPTLLTEVYAKKQVVAAFHIALNCTELDPELRPRMRTVSESFDRIKICDTNRCCGFFI</sequence>
<dbReference type="PANTHER" id="PTHR48007">
    <property type="entry name" value="LEUCINE-RICH REPEAT RECEPTOR-LIKE PROTEIN KINASE PXC1"/>
    <property type="match status" value="1"/>
</dbReference>
<proteinExistence type="predicted"/>
<gene>
    <name evidence="1" type="ORF">F3Y22_tig00110610pilonHSYRG00337</name>
</gene>
<reference evidence="1" key="1">
    <citation type="submission" date="2019-09" db="EMBL/GenBank/DDBJ databases">
        <title>Draft genome information of white flower Hibiscus syriacus.</title>
        <authorList>
            <person name="Kim Y.-M."/>
        </authorList>
    </citation>
    <scope>NUCLEOTIDE SEQUENCE [LARGE SCALE GENOMIC DNA]</scope>
    <source>
        <strain evidence="1">YM2019G1</strain>
    </source>
</reference>
<dbReference type="Proteomes" id="UP000436088">
    <property type="component" value="Unassembled WGS sequence"/>
</dbReference>
<accession>A0A6A3A0H4</accession>
<protein>
    <recommendedName>
        <fullName evidence="3">Protein kinase domain-containing protein</fullName>
    </recommendedName>
</protein>
<dbReference type="PANTHER" id="PTHR48007:SF8">
    <property type="entry name" value="RECEPTOR PROTEIN KINASE-LIKE PROTEIN ZAR1"/>
    <property type="match status" value="1"/>
</dbReference>
<dbReference type="SUPFAM" id="SSF56112">
    <property type="entry name" value="Protein kinase-like (PK-like)"/>
    <property type="match status" value="1"/>
</dbReference>